<reference evidence="1 2" key="1">
    <citation type="submission" date="2022-02" db="EMBL/GenBank/DDBJ databases">
        <title>Paenibacillus sp. MBLB1776 Whole Genome Shotgun Sequencing.</title>
        <authorList>
            <person name="Hwang C.Y."/>
            <person name="Cho E.-S."/>
            <person name="Seo M.-J."/>
        </authorList>
    </citation>
    <scope>NUCLEOTIDE SEQUENCE [LARGE SCALE GENOMIC DNA]</scope>
    <source>
        <strain evidence="1 2">MBLB1776</strain>
    </source>
</reference>
<keyword evidence="2" id="KW-1185">Reference proteome</keyword>
<organism evidence="1 2">
    <name type="scientific">Paenibacillus aurantius</name>
    <dbReference type="NCBI Taxonomy" id="2918900"/>
    <lineage>
        <taxon>Bacteria</taxon>
        <taxon>Bacillati</taxon>
        <taxon>Bacillota</taxon>
        <taxon>Bacilli</taxon>
        <taxon>Bacillales</taxon>
        <taxon>Paenibacillaceae</taxon>
        <taxon>Paenibacillus</taxon>
    </lineage>
</organism>
<gene>
    <name evidence="1" type="ORF">MJA45_19315</name>
</gene>
<proteinExistence type="predicted"/>
<dbReference type="AlphaFoldDB" id="A0AA96L9S1"/>
<sequence>MRPEFVYNARLGIPVPELDRYWEDYRDEDRAVILAEWEEIRGRIPDRIVQLERDIIARQSRLDKEDHFPTACRLNSEIAELASIINDLHIWYRTQQDIRSGPAHH</sequence>
<dbReference type="KEGG" id="paun:MJA45_19315"/>
<dbReference type="Proteomes" id="UP001305702">
    <property type="component" value="Chromosome"/>
</dbReference>
<accession>A0AA96L9S1</accession>
<dbReference type="EMBL" id="CP130318">
    <property type="protein sequence ID" value="WNQ09759.1"/>
    <property type="molecule type" value="Genomic_DNA"/>
</dbReference>
<evidence type="ECO:0000313" key="1">
    <source>
        <dbReference type="EMBL" id="WNQ09759.1"/>
    </source>
</evidence>
<evidence type="ECO:0000313" key="2">
    <source>
        <dbReference type="Proteomes" id="UP001305702"/>
    </source>
</evidence>
<protein>
    <submittedName>
        <fullName evidence="1">Uncharacterized protein</fullName>
    </submittedName>
</protein>
<name>A0AA96L9S1_9BACL</name>
<dbReference type="RefSeq" id="WP_315603533.1">
    <property type="nucleotide sequence ID" value="NZ_CP130318.1"/>
</dbReference>